<gene>
    <name evidence="1" type="ORF">GCM10007860_25980</name>
</gene>
<keyword evidence="2" id="KW-1185">Reference proteome</keyword>
<accession>A0ABQ6BTW3</accession>
<evidence type="ECO:0000313" key="1">
    <source>
        <dbReference type="EMBL" id="GLS05445.1"/>
    </source>
</evidence>
<organism evidence="1 2">
    <name type="scientific">Chitiniphilus shinanonensis</name>
    <dbReference type="NCBI Taxonomy" id="553088"/>
    <lineage>
        <taxon>Bacteria</taxon>
        <taxon>Pseudomonadati</taxon>
        <taxon>Pseudomonadota</taxon>
        <taxon>Betaproteobacteria</taxon>
        <taxon>Neisseriales</taxon>
        <taxon>Chitinibacteraceae</taxon>
        <taxon>Chitiniphilus</taxon>
    </lineage>
</organism>
<protein>
    <submittedName>
        <fullName evidence="1">Uncharacterized protein</fullName>
    </submittedName>
</protein>
<dbReference type="EMBL" id="BSOZ01000047">
    <property type="protein sequence ID" value="GLS05445.1"/>
    <property type="molecule type" value="Genomic_DNA"/>
</dbReference>
<proteinExistence type="predicted"/>
<name>A0ABQ6BTW3_9NEIS</name>
<reference evidence="2" key="1">
    <citation type="journal article" date="2019" name="Int. J. Syst. Evol. Microbiol.">
        <title>The Global Catalogue of Microorganisms (GCM) 10K type strain sequencing project: providing services to taxonomists for standard genome sequencing and annotation.</title>
        <authorList>
            <consortium name="The Broad Institute Genomics Platform"/>
            <consortium name="The Broad Institute Genome Sequencing Center for Infectious Disease"/>
            <person name="Wu L."/>
            <person name="Ma J."/>
        </authorList>
    </citation>
    <scope>NUCLEOTIDE SEQUENCE [LARGE SCALE GENOMIC DNA]</scope>
    <source>
        <strain evidence="2">NBRC 104970</strain>
    </source>
</reference>
<dbReference type="Proteomes" id="UP001156836">
    <property type="component" value="Unassembled WGS sequence"/>
</dbReference>
<dbReference type="RefSeq" id="WP_083930456.1">
    <property type="nucleotide sequence ID" value="NZ_BAABUF010000010.1"/>
</dbReference>
<sequence>MKIQFSYISGGAHPLVGETLYWQPKVVEGEGSARYDRYMCGALGAIAQTVEDCSRILEFIEEIKKGNVDKIETGGNDVTLKISKFGVQVDIEINDQWVGQPEGMFLLNEWERVLIGWREFIKMPRSLDTVFEVEL</sequence>
<comment type="caution">
    <text evidence="1">The sequence shown here is derived from an EMBL/GenBank/DDBJ whole genome shotgun (WGS) entry which is preliminary data.</text>
</comment>
<evidence type="ECO:0000313" key="2">
    <source>
        <dbReference type="Proteomes" id="UP001156836"/>
    </source>
</evidence>